<comment type="caution">
    <text evidence="2">The sequence shown here is derived from an EMBL/GenBank/DDBJ whole genome shotgun (WGS) entry which is preliminary data.</text>
</comment>
<dbReference type="PANTHER" id="PTHR11328">
    <property type="entry name" value="MAJOR FACILITATOR SUPERFAMILY DOMAIN-CONTAINING PROTEIN"/>
    <property type="match status" value="1"/>
</dbReference>
<feature type="transmembrane region" description="Helical" evidence="1">
    <location>
        <begin position="155"/>
        <end position="171"/>
    </location>
</feature>
<accession>A0A426DNZ0</accession>
<keyword evidence="1" id="KW-0472">Membrane</keyword>
<feature type="transmembrane region" description="Helical" evidence="1">
    <location>
        <begin position="379"/>
        <end position="402"/>
    </location>
</feature>
<dbReference type="EMBL" id="RHJS01000002">
    <property type="protein sequence ID" value="RRK34443.1"/>
    <property type="molecule type" value="Genomic_DNA"/>
</dbReference>
<dbReference type="InterPro" id="IPR039672">
    <property type="entry name" value="MFS_2"/>
</dbReference>
<dbReference type="PANTHER" id="PTHR11328:SF24">
    <property type="entry name" value="MAJOR FACILITATOR SUPERFAMILY (MFS) PROFILE DOMAIN-CONTAINING PROTEIN"/>
    <property type="match status" value="1"/>
</dbReference>
<dbReference type="RefSeq" id="WP_125129572.1">
    <property type="nucleotide sequence ID" value="NZ_RHJS01000002.1"/>
</dbReference>
<keyword evidence="3" id="KW-1185">Reference proteome</keyword>
<sequence length="459" mass="51204">MSNKPLQTTKKEATPAFTFFYATSAYGPAAIMAAVAATFISPFMTDTMLLPAASCSVIMFISSLWDAVNDPMMGVIADRTNTKWGRYRPWLIPAPVLLTIFSTLMWVNPNLPTMAKAVFFLIVYMGFGMTRTMYTMPHVALLPACVKSDSERNHVIHFGAILNTAAFSIASSFTPQMKAFFENVFRIDNGYVPMMLVFGLMSCVTFWGLFRTSEEKYVVQSEEKANAKDIFRVLGEKELWPLLIVWLTFFIGYGLNFGTAVYYLMYYLENPGLITPFFLMLTVTGFIAITFLFPLMLKIFRTGQRVYIFTLIVSGILYLLLFFFGKYNVMLMLVLSGLVNLVTTPQLALMSILTIDAIDFMQWKTRRSSNGVIASIKGFAEKCGTTVVNTGILAILAVSGYIPNAIGQEPASALFAINATRFGIPVIFAVIQLICLKKNPAEVHRKEIEEMKAQEAAGE</sequence>
<dbReference type="SUPFAM" id="SSF103473">
    <property type="entry name" value="MFS general substrate transporter"/>
    <property type="match status" value="1"/>
</dbReference>
<evidence type="ECO:0000313" key="2">
    <source>
        <dbReference type="EMBL" id="RRK34443.1"/>
    </source>
</evidence>
<feature type="transmembrane region" description="Helical" evidence="1">
    <location>
        <begin position="113"/>
        <end position="134"/>
    </location>
</feature>
<feature type="transmembrane region" description="Helical" evidence="1">
    <location>
        <begin position="330"/>
        <end position="358"/>
    </location>
</feature>
<keyword evidence="2" id="KW-0813">Transport</keyword>
<evidence type="ECO:0000313" key="3">
    <source>
        <dbReference type="Proteomes" id="UP000274920"/>
    </source>
</evidence>
<feature type="transmembrane region" description="Helical" evidence="1">
    <location>
        <begin position="414"/>
        <end position="436"/>
    </location>
</feature>
<dbReference type="Proteomes" id="UP000274920">
    <property type="component" value="Unassembled WGS sequence"/>
</dbReference>
<feature type="transmembrane region" description="Helical" evidence="1">
    <location>
        <begin position="191"/>
        <end position="210"/>
    </location>
</feature>
<reference evidence="2" key="1">
    <citation type="submission" date="2018-10" db="EMBL/GenBank/DDBJ databases">
        <title>Schaedlerella arabinophila gen. nov. sp. nov., isolated from the mouse intestinal tract and comparative analysis with the genome of the closely related altered Schaedler flora strain ASF502.</title>
        <authorList>
            <person name="Miyake S."/>
            <person name="Soh M."/>
            <person name="Seedorf H."/>
        </authorList>
    </citation>
    <scope>NUCLEOTIDE SEQUENCE [LARGE SCALE GENOMIC DNA]</scope>
    <source>
        <strain evidence="2">DSM 106076</strain>
    </source>
</reference>
<dbReference type="GO" id="GO:0008643">
    <property type="term" value="P:carbohydrate transport"/>
    <property type="evidence" value="ECO:0007669"/>
    <property type="project" value="InterPro"/>
</dbReference>
<feature type="transmembrane region" description="Helical" evidence="1">
    <location>
        <begin position="49"/>
        <end position="68"/>
    </location>
</feature>
<feature type="transmembrane region" description="Helical" evidence="1">
    <location>
        <begin position="20"/>
        <end position="43"/>
    </location>
</feature>
<feature type="transmembrane region" description="Helical" evidence="1">
    <location>
        <begin position="89"/>
        <end position="107"/>
    </location>
</feature>
<name>A0A426DNZ0_9FIRM</name>
<dbReference type="GO" id="GO:0015293">
    <property type="term" value="F:symporter activity"/>
    <property type="evidence" value="ECO:0007669"/>
    <property type="project" value="InterPro"/>
</dbReference>
<dbReference type="Gene3D" id="1.20.1250.20">
    <property type="entry name" value="MFS general substrate transporter like domains"/>
    <property type="match status" value="1"/>
</dbReference>
<evidence type="ECO:0000256" key="1">
    <source>
        <dbReference type="SAM" id="Phobius"/>
    </source>
</evidence>
<gene>
    <name evidence="2" type="ORF">EBB54_26230</name>
</gene>
<keyword evidence="1" id="KW-0812">Transmembrane</keyword>
<dbReference type="InterPro" id="IPR036259">
    <property type="entry name" value="MFS_trans_sf"/>
</dbReference>
<feature type="transmembrane region" description="Helical" evidence="1">
    <location>
        <begin position="239"/>
        <end position="265"/>
    </location>
</feature>
<proteinExistence type="predicted"/>
<keyword evidence="2" id="KW-0762">Sugar transport</keyword>
<feature type="transmembrane region" description="Helical" evidence="1">
    <location>
        <begin position="277"/>
        <end position="297"/>
    </location>
</feature>
<dbReference type="Pfam" id="PF13347">
    <property type="entry name" value="MFS_2"/>
    <property type="match status" value="1"/>
</dbReference>
<keyword evidence="1" id="KW-1133">Transmembrane helix</keyword>
<feature type="transmembrane region" description="Helical" evidence="1">
    <location>
        <begin position="306"/>
        <end position="324"/>
    </location>
</feature>
<dbReference type="AlphaFoldDB" id="A0A426DNZ0"/>
<organism evidence="2 3">
    <name type="scientific">Schaedlerella arabinosiphila</name>
    <dbReference type="NCBI Taxonomy" id="2044587"/>
    <lineage>
        <taxon>Bacteria</taxon>
        <taxon>Bacillati</taxon>
        <taxon>Bacillota</taxon>
        <taxon>Clostridia</taxon>
        <taxon>Lachnospirales</taxon>
        <taxon>Lachnospiraceae</taxon>
        <taxon>Schaedlerella</taxon>
    </lineage>
</organism>
<dbReference type="GO" id="GO:0005886">
    <property type="term" value="C:plasma membrane"/>
    <property type="evidence" value="ECO:0007669"/>
    <property type="project" value="TreeGrafter"/>
</dbReference>
<protein>
    <submittedName>
        <fullName evidence="2">Sugar transporter</fullName>
    </submittedName>
</protein>